<dbReference type="InterPro" id="IPR038422">
    <property type="entry name" value="Cut8/Sts1_sf"/>
</dbReference>
<dbReference type="AlphaFoldDB" id="A0A6A5BZU1"/>
<organism evidence="1 2">
    <name type="scientific">Naegleria fowleri</name>
    <name type="common">Brain eating amoeba</name>
    <dbReference type="NCBI Taxonomy" id="5763"/>
    <lineage>
        <taxon>Eukaryota</taxon>
        <taxon>Discoba</taxon>
        <taxon>Heterolobosea</taxon>
        <taxon>Tetramitia</taxon>
        <taxon>Eutetramitia</taxon>
        <taxon>Vahlkampfiidae</taxon>
        <taxon>Naegleria</taxon>
    </lineage>
</organism>
<dbReference type="GO" id="GO:0005634">
    <property type="term" value="C:nucleus"/>
    <property type="evidence" value="ECO:0007669"/>
    <property type="project" value="InterPro"/>
</dbReference>
<dbReference type="GO" id="GO:0031144">
    <property type="term" value="P:proteasome localization"/>
    <property type="evidence" value="ECO:0007669"/>
    <property type="project" value="InterPro"/>
</dbReference>
<dbReference type="VEuPathDB" id="AmoebaDB:FDP41_001531"/>
<dbReference type="Proteomes" id="UP000444721">
    <property type="component" value="Unassembled WGS sequence"/>
</dbReference>
<evidence type="ECO:0000313" key="2">
    <source>
        <dbReference type="Proteomes" id="UP000444721"/>
    </source>
</evidence>
<proteinExistence type="predicted"/>
<sequence>MCNFLNQLLALVEDLPQFDDAKNNKTKTALLKQSATNYEAMLKARDCDLSSDELDSISTAITDCGQDSNSDFADVIERLKKKKEALEK</sequence>
<dbReference type="EMBL" id="VFQX01000027">
    <property type="protein sequence ID" value="KAF0979188.1"/>
    <property type="molecule type" value="Genomic_DNA"/>
</dbReference>
<dbReference type="RefSeq" id="XP_044563901.1">
    <property type="nucleotide sequence ID" value="XM_044704626.1"/>
</dbReference>
<accession>A0A6A5BZU1</accession>
<name>A0A6A5BZU1_NAEFO</name>
<protein>
    <submittedName>
        <fullName evidence="1">Uncharacterized protein</fullName>
    </submittedName>
</protein>
<dbReference type="VEuPathDB" id="AmoebaDB:NfTy_053540"/>
<reference evidence="1 2" key="1">
    <citation type="journal article" date="2019" name="Sci. Rep.">
        <title>Nanopore sequencing improves the draft genome of the human pathogenic amoeba Naegleria fowleri.</title>
        <authorList>
            <person name="Liechti N."/>
            <person name="Schurch N."/>
            <person name="Bruggmann R."/>
            <person name="Wittwer M."/>
        </authorList>
    </citation>
    <scope>NUCLEOTIDE SEQUENCE [LARGE SCALE GENOMIC DNA]</scope>
    <source>
        <strain evidence="1 2">ATCC 30894</strain>
    </source>
</reference>
<dbReference type="InterPro" id="IPR013868">
    <property type="entry name" value="Cut8/Sts1_fam"/>
</dbReference>
<comment type="caution">
    <text evidence="1">The sequence shown here is derived from an EMBL/GenBank/DDBJ whole genome shotgun (WGS) entry which is preliminary data.</text>
</comment>
<dbReference type="Gene3D" id="1.20.58.1590">
    <property type="entry name" value="Tethering factor for nuclear proteasome Cut8/Sts1"/>
    <property type="match status" value="1"/>
</dbReference>
<dbReference type="Pfam" id="PF08559">
    <property type="entry name" value="Cut8"/>
    <property type="match status" value="1"/>
</dbReference>
<evidence type="ECO:0000313" key="1">
    <source>
        <dbReference type="EMBL" id="KAF0979188.1"/>
    </source>
</evidence>
<keyword evidence="2" id="KW-1185">Reference proteome</keyword>
<dbReference type="GO" id="GO:0071630">
    <property type="term" value="P:nuclear protein quality control by the ubiquitin-proteasome system"/>
    <property type="evidence" value="ECO:0007669"/>
    <property type="project" value="InterPro"/>
</dbReference>
<gene>
    <name evidence="1" type="ORF">FDP41_001531</name>
</gene>
<dbReference type="GeneID" id="68108749"/>